<name>A0ABP9MWT5_9GAMM</name>
<evidence type="ECO:0000259" key="5">
    <source>
        <dbReference type="Pfam" id="PF25917"/>
    </source>
</evidence>
<feature type="domain" description="Multidrug resistance protein MdtA-like barrel-sandwich hybrid" evidence="5">
    <location>
        <begin position="62"/>
        <end position="184"/>
    </location>
</feature>
<comment type="subcellular location">
    <subcellularLocation>
        <location evidence="1">Cell envelope</location>
    </subcellularLocation>
</comment>
<keyword evidence="8" id="KW-1185">Reference proteome</keyword>
<dbReference type="Gene3D" id="2.40.50.100">
    <property type="match status" value="1"/>
</dbReference>
<comment type="caution">
    <text evidence="7">The sequence shown here is derived from an EMBL/GenBank/DDBJ whole genome shotgun (WGS) entry which is preliminary data.</text>
</comment>
<dbReference type="Pfam" id="PF25917">
    <property type="entry name" value="BSH_RND"/>
    <property type="match status" value="1"/>
</dbReference>
<evidence type="ECO:0000256" key="4">
    <source>
        <dbReference type="SAM" id="Coils"/>
    </source>
</evidence>
<evidence type="ECO:0000313" key="7">
    <source>
        <dbReference type="EMBL" id="GAA5101452.1"/>
    </source>
</evidence>
<reference evidence="8" key="1">
    <citation type="journal article" date="2019" name="Int. J. Syst. Evol. Microbiol.">
        <title>The Global Catalogue of Microorganisms (GCM) 10K type strain sequencing project: providing services to taxonomists for standard genome sequencing and annotation.</title>
        <authorList>
            <consortium name="The Broad Institute Genomics Platform"/>
            <consortium name="The Broad Institute Genome Sequencing Center for Infectious Disease"/>
            <person name="Wu L."/>
            <person name="Ma J."/>
        </authorList>
    </citation>
    <scope>NUCLEOTIDE SEQUENCE [LARGE SCALE GENOMIC DNA]</scope>
    <source>
        <strain evidence="8">JCM 18424</strain>
    </source>
</reference>
<gene>
    <name evidence="7" type="primary">mexH</name>
    <name evidence="7" type="ORF">GCM10023338_17420</name>
</gene>
<keyword evidence="3" id="KW-0813">Transport</keyword>
<evidence type="ECO:0000313" key="8">
    <source>
        <dbReference type="Proteomes" id="UP001500631"/>
    </source>
</evidence>
<dbReference type="Pfam" id="PF25967">
    <property type="entry name" value="RND-MFP_C"/>
    <property type="match status" value="1"/>
</dbReference>
<dbReference type="PANTHER" id="PTHR30469:SF29">
    <property type="entry name" value="BLR2860 PROTEIN"/>
    <property type="match status" value="1"/>
</dbReference>
<dbReference type="SUPFAM" id="SSF111369">
    <property type="entry name" value="HlyD-like secretion proteins"/>
    <property type="match status" value="1"/>
</dbReference>
<dbReference type="Gene3D" id="2.40.30.170">
    <property type="match status" value="1"/>
</dbReference>
<evidence type="ECO:0000256" key="3">
    <source>
        <dbReference type="ARBA" id="ARBA00022448"/>
    </source>
</evidence>
<accession>A0ABP9MWT5</accession>
<evidence type="ECO:0000259" key="6">
    <source>
        <dbReference type="Pfam" id="PF25967"/>
    </source>
</evidence>
<feature type="domain" description="Multidrug resistance protein MdtA-like C-terminal permuted SH3" evidence="6">
    <location>
        <begin position="272"/>
        <end position="332"/>
    </location>
</feature>
<proteinExistence type="inferred from homology"/>
<protein>
    <submittedName>
        <fullName evidence="7">Multidrug efflux RND transporter periplasmic adaptor MexH</fullName>
    </submittedName>
</protein>
<dbReference type="NCBIfam" id="TIGR01730">
    <property type="entry name" value="RND_mfp"/>
    <property type="match status" value="1"/>
</dbReference>
<dbReference type="InterPro" id="IPR006143">
    <property type="entry name" value="RND_pump_MFP"/>
</dbReference>
<dbReference type="Proteomes" id="UP001500631">
    <property type="component" value="Unassembled WGS sequence"/>
</dbReference>
<organism evidence="7 8">
    <name type="scientific">Wohlfahrtiimonas larvae</name>
    <dbReference type="NCBI Taxonomy" id="1157986"/>
    <lineage>
        <taxon>Bacteria</taxon>
        <taxon>Pseudomonadati</taxon>
        <taxon>Pseudomonadota</taxon>
        <taxon>Gammaproteobacteria</taxon>
        <taxon>Cardiobacteriales</taxon>
        <taxon>Ignatzschineriaceae</taxon>
        <taxon>Wohlfahrtiimonas</taxon>
    </lineage>
</organism>
<dbReference type="InterPro" id="IPR058627">
    <property type="entry name" value="MdtA-like_C"/>
</dbReference>
<dbReference type="EMBL" id="BAABKE010000005">
    <property type="protein sequence ID" value="GAA5101452.1"/>
    <property type="molecule type" value="Genomic_DNA"/>
</dbReference>
<dbReference type="RefSeq" id="WP_077925693.1">
    <property type="nucleotide sequence ID" value="NZ_BAABKE010000005.1"/>
</dbReference>
<comment type="similarity">
    <text evidence="2">Belongs to the membrane fusion protein (MFP) (TC 8.A.1) family.</text>
</comment>
<dbReference type="PANTHER" id="PTHR30469">
    <property type="entry name" value="MULTIDRUG RESISTANCE PROTEIN MDTA"/>
    <property type="match status" value="1"/>
</dbReference>
<sequence length="362" mass="40211">MKRWVLIGLIIAVVCAGGYVWLGNKKDEGWVSYPTQVAVLPAMEVVSAKKMTGIGSVEAKHQVMVSSEVSGQITEIHFNSGDWVQKGDVLIQLNDDIERAEKMRLLAQRELAVQQLKRFTTLAEQKAGSREQLDKSEAELKMVESEIHKVDALIEQKKIVAPFEGRVGIRRVHLGEFIVNGQAIVSLINDDELFANFTLDDKTLSHLSVGQHVVIHNGDPNREYDAVITSIDPWIDQSGLLAIQADILDSKTHLTSGMYIKAELESPLKSKVVIIPETGIAYSAYGHSVFIVSKEDPSKVERRRVTIGDRIGAWVEVIEGIDVGDQVVISGQHKLENNSLIEIVESDTLQFTLPKDQRKTED</sequence>
<keyword evidence="4" id="KW-0175">Coiled coil</keyword>
<feature type="coiled-coil region" evidence="4">
    <location>
        <begin position="90"/>
        <end position="153"/>
    </location>
</feature>
<dbReference type="Gene3D" id="1.10.287.470">
    <property type="entry name" value="Helix hairpin bin"/>
    <property type="match status" value="1"/>
</dbReference>
<dbReference type="Gene3D" id="2.40.420.20">
    <property type="match status" value="1"/>
</dbReference>
<dbReference type="InterPro" id="IPR058625">
    <property type="entry name" value="MdtA-like_BSH"/>
</dbReference>
<evidence type="ECO:0000256" key="1">
    <source>
        <dbReference type="ARBA" id="ARBA00004196"/>
    </source>
</evidence>
<evidence type="ECO:0000256" key="2">
    <source>
        <dbReference type="ARBA" id="ARBA00009477"/>
    </source>
</evidence>